<dbReference type="AlphaFoldDB" id="A0A953T1B9"/>
<accession>A0A953T1B9</accession>
<evidence type="ECO:0000313" key="2">
    <source>
        <dbReference type="Proteomes" id="UP000739565"/>
    </source>
</evidence>
<dbReference type="Proteomes" id="UP000739565">
    <property type="component" value="Unassembled WGS sequence"/>
</dbReference>
<sequence length="247" mass="27476">MNPTAIKLLRHLGALDLGEKIVRGKLSASGLKNREKETNLQTLLDRHFLAISQPHHPCRETLSTALSLLGERPALIIETGSSAWGTNSTMLFDSYCNSFGGECRSVDIRLEPLLTLQPLATSHTKLYCDDSVSFLNKLSLEGDRIDLLYLDSWDVNWDDPMPSAIHGLNEYLAATKNLKTGSLVLIDDTPKSVENIRVVQPLLATPYEQFYERFGFAPGKGALIKQLIETTGRGTILAHEYQLLIRI</sequence>
<name>A0A953T1B9_9BURK</name>
<dbReference type="RefSeq" id="WP_259660514.1">
    <property type="nucleotide sequence ID" value="NZ_JAHXRI010000006.1"/>
</dbReference>
<dbReference type="EMBL" id="JAHXRI010000006">
    <property type="protein sequence ID" value="MBZ1350118.1"/>
    <property type="molecule type" value="Genomic_DNA"/>
</dbReference>
<comment type="caution">
    <text evidence="1">The sequence shown here is derived from an EMBL/GenBank/DDBJ whole genome shotgun (WGS) entry which is preliminary data.</text>
</comment>
<reference evidence="1" key="1">
    <citation type="submission" date="2021-07" db="EMBL/GenBank/DDBJ databases">
        <title>New genus and species of the family Alcaligenaceae.</title>
        <authorList>
            <person name="Hahn M.W."/>
        </authorList>
    </citation>
    <scope>NUCLEOTIDE SEQUENCE</scope>
    <source>
        <strain evidence="1">LF4-65</strain>
    </source>
</reference>
<proteinExistence type="predicted"/>
<protein>
    <submittedName>
        <fullName evidence="1">Uncharacterized protein</fullName>
    </submittedName>
</protein>
<evidence type="ECO:0000313" key="1">
    <source>
        <dbReference type="EMBL" id="MBZ1350118.1"/>
    </source>
</evidence>
<keyword evidence="2" id="KW-1185">Reference proteome</keyword>
<organism evidence="1 2">
    <name type="scientific">Zwartia hollandica</name>
    <dbReference type="NCBI Taxonomy" id="324606"/>
    <lineage>
        <taxon>Bacteria</taxon>
        <taxon>Pseudomonadati</taxon>
        <taxon>Pseudomonadota</taxon>
        <taxon>Betaproteobacteria</taxon>
        <taxon>Burkholderiales</taxon>
        <taxon>Alcaligenaceae</taxon>
        <taxon>Zwartia</taxon>
    </lineage>
</organism>
<gene>
    <name evidence="1" type="ORF">KZZ10_05625</name>
</gene>